<evidence type="ECO:0000313" key="2">
    <source>
        <dbReference type="EMBL" id="GCD08796.1"/>
    </source>
</evidence>
<evidence type="ECO:0000313" key="3">
    <source>
        <dbReference type="Proteomes" id="UP000287872"/>
    </source>
</evidence>
<feature type="transmembrane region" description="Helical" evidence="1">
    <location>
        <begin position="167"/>
        <end position="189"/>
    </location>
</feature>
<evidence type="ECO:0000256" key="1">
    <source>
        <dbReference type="SAM" id="Phobius"/>
    </source>
</evidence>
<name>A0A401UH19_9CLOT</name>
<organism evidence="2 3">
    <name type="scientific">Clostridium tagluense</name>
    <dbReference type="NCBI Taxonomy" id="360422"/>
    <lineage>
        <taxon>Bacteria</taxon>
        <taxon>Bacillati</taxon>
        <taxon>Bacillota</taxon>
        <taxon>Clostridia</taxon>
        <taxon>Eubacteriales</taxon>
        <taxon>Clostridiaceae</taxon>
        <taxon>Clostridium</taxon>
    </lineage>
</organism>
<reference evidence="2 3" key="1">
    <citation type="submission" date="2018-11" db="EMBL/GenBank/DDBJ databases">
        <title>Genome sequencing and assembly of Clostridium tagluense strain A121.</title>
        <authorList>
            <person name="Murakami T."/>
            <person name="Segawa T."/>
            <person name="Shcherbakova V.A."/>
            <person name="Mori H."/>
            <person name="Yoshimura Y."/>
        </authorList>
    </citation>
    <scope>NUCLEOTIDE SEQUENCE [LARGE SCALE GENOMIC DNA]</scope>
    <source>
        <strain evidence="2 3">A121</strain>
    </source>
</reference>
<dbReference type="OrthoDB" id="1701857at2"/>
<feature type="transmembrane region" description="Helical" evidence="1">
    <location>
        <begin position="100"/>
        <end position="124"/>
    </location>
</feature>
<feature type="transmembrane region" description="Helical" evidence="1">
    <location>
        <begin position="136"/>
        <end position="160"/>
    </location>
</feature>
<gene>
    <name evidence="2" type="ORF">Ctaglu_04190</name>
</gene>
<feature type="transmembrane region" description="Helical" evidence="1">
    <location>
        <begin position="17"/>
        <end position="36"/>
    </location>
</feature>
<protein>
    <submittedName>
        <fullName evidence="2">ABC transporter permease</fullName>
    </submittedName>
</protein>
<keyword evidence="3" id="KW-1185">Reference proteome</keyword>
<accession>A0A401UH19</accession>
<keyword evidence="1" id="KW-0472">Membrane</keyword>
<feature type="transmembrane region" description="Helical" evidence="1">
    <location>
        <begin position="48"/>
        <end position="68"/>
    </location>
</feature>
<keyword evidence="1" id="KW-0812">Transmembrane</keyword>
<proteinExistence type="predicted"/>
<dbReference type="AlphaFoldDB" id="A0A401UH19"/>
<dbReference type="Pfam" id="PF12730">
    <property type="entry name" value="ABC2_membrane_4"/>
    <property type="match status" value="1"/>
</dbReference>
<comment type="caution">
    <text evidence="2">The sequence shown here is derived from an EMBL/GenBank/DDBJ whole genome shotgun (WGS) entry which is preliminary data.</text>
</comment>
<feature type="transmembrane region" description="Helical" evidence="1">
    <location>
        <begin position="219"/>
        <end position="241"/>
    </location>
</feature>
<dbReference type="EMBL" id="BHYK01000002">
    <property type="protein sequence ID" value="GCD08796.1"/>
    <property type="molecule type" value="Genomic_DNA"/>
</dbReference>
<dbReference type="Proteomes" id="UP000287872">
    <property type="component" value="Unassembled WGS sequence"/>
</dbReference>
<dbReference type="RefSeq" id="WP_124997601.1">
    <property type="nucleotide sequence ID" value="NZ_BHYK01000002.1"/>
</dbReference>
<keyword evidence="1" id="KW-1133">Transmembrane helix</keyword>
<sequence>MLNLIKVEFYKLKTSKLFYFIIFVNLLQAVVIYIFSDNLRVMNGKKSLAFIFNMQSSLALIILIGIFASDYIVTEFTSGCIKNTISYGHKRISIFTAKSIAYYVGIVIISFIPPLLMTGINTVINGYGESITVNSLLFVVGLFLLMLLIYAAIGSINVLIAFTSRNLIVTMALIVSLDFINRIFMILAIQKPALMSICKKSIFVQPSIVASNSLTSWSALQAAIISIITICIATTIGGYAFKKADIS</sequence>